<protein>
    <submittedName>
        <fullName evidence="1">Uncharacterized protein</fullName>
    </submittedName>
</protein>
<dbReference type="AlphaFoldDB" id="A0A2C9YHC3"/>
<accession>A0A2C9YHC3</accession>
<reference evidence="1 2" key="1">
    <citation type="submission" date="2016-10" db="EMBL/GenBank/DDBJ databases">
        <title>Comparative genomics of Bacillus thuringiensis reveals a path to pathogens against multiple invertebrate hosts.</title>
        <authorList>
            <person name="Zheng J."/>
            <person name="Gao Q."/>
            <person name="Liu H."/>
            <person name="Peng D."/>
            <person name="Ruan L."/>
            <person name="Sun M."/>
        </authorList>
    </citation>
    <scope>NUCLEOTIDE SEQUENCE [LARGE SCALE GENOMIC DNA]</scope>
    <source>
        <strain evidence="1">BGSC 4AC1</strain>
    </source>
</reference>
<gene>
    <name evidence="1" type="ORF">BK699_02125</name>
</gene>
<proteinExistence type="predicted"/>
<dbReference type="EMBL" id="NFCF01000030">
    <property type="protein sequence ID" value="OTW55037.1"/>
    <property type="molecule type" value="Genomic_DNA"/>
</dbReference>
<comment type="caution">
    <text evidence="1">The sequence shown here is derived from an EMBL/GenBank/DDBJ whole genome shotgun (WGS) entry which is preliminary data.</text>
</comment>
<evidence type="ECO:0000313" key="2">
    <source>
        <dbReference type="Proteomes" id="UP000195152"/>
    </source>
</evidence>
<dbReference type="Proteomes" id="UP000195152">
    <property type="component" value="Unassembled WGS sequence"/>
</dbReference>
<organism evidence="1 2">
    <name type="scientific">Bacillus thuringiensis serovar mexicanensis</name>
    <dbReference type="NCBI Taxonomy" id="180868"/>
    <lineage>
        <taxon>Bacteria</taxon>
        <taxon>Bacillati</taxon>
        <taxon>Bacillota</taxon>
        <taxon>Bacilli</taxon>
        <taxon>Bacillales</taxon>
        <taxon>Bacillaceae</taxon>
        <taxon>Bacillus</taxon>
        <taxon>Bacillus cereus group</taxon>
    </lineage>
</organism>
<sequence length="84" mass="9636">MKAIVVCAGTLNEAFAMLHEALVGMSEQVKEQIKEFNDLIRDACMYEEELEFNERISFPCNVVKVLKSQVLNRKPMLIRARTTC</sequence>
<evidence type="ECO:0000313" key="1">
    <source>
        <dbReference type="EMBL" id="OTW55037.1"/>
    </source>
</evidence>
<name>A0A2C9YHC3_BACTU</name>